<evidence type="ECO:0000313" key="1">
    <source>
        <dbReference type="EMBL" id="OGD39965.1"/>
    </source>
</evidence>
<dbReference type="EMBL" id="MEYV01000015">
    <property type="protein sequence ID" value="OGD39965.1"/>
    <property type="molecule type" value="Genomic_DNA"/>
</dbReference>
<proteinExistence type="predicted"/>
<evidence type="ECO:0000313" key="2">
    <source>
        <dbReference type="Proteomes" id="UP000177197"/>
    </source>
</evidence>
<gene>
    <name evidence="1" type="ORF">A3I30_02015</name>
</gene>
<reference evidence="1 2" key="1">
    <citation type="journal article" date="2016" name="Nat. Commun.">
        <title>Thousands of microbial genomes shed light on interconnected biogeochemical processes in an aquifer system.</title>
        <authorList>
            <person name="Anantharaman K."/>
            <person name="Brown C.T."/>
            <person name="Hug L.A."/>
            <person name="Sharon I."/>
            <person name="Castelle C.J."/>
            <person name="Probst A.J."/>
            <person name="Thomas B.C."/>
            <person name="Singh A."/>
            <person name="Wilkins M.J."/>
            <person name="Karaoz U."/>
            <person name="Brodie E.L."/>
            <person name="Williams K.H."/>
            <person name="Hubbard S.S."/>
            <person name="Banfield J.F."/>
        </authorList>
    </citation>
    <scope>NUCLEOTIDE SEQUENCE [LARGE SCALE GENOMIC DNA]</scope>
</reference>
<sequence length="358" mass="41930">MTSKIKIIAIAVSAFFLLFVAAWAHFSGFYFDRRDFSNGQEPVWGTSFRQLYAQYLGIDPKETALAIFDDLKVKHIRLIIPWDEIESAESGQFDFSFFDWFVKEAEKRDVKLIMNIGPRTAGWPEFHLPEWTLGLSEIERNNAALHMIVQVVGRYRSSPAVEMWQVENEPLFNWKQLEEVQEIYGIELKVPDPEFLRDEINTVEAWDPGHPVIITDSGELSSWEEVVKFGDYLGPTLYRFIWQRIYGDFGIRLYYGYIPPFGWISPAYYYNKAKNLDLDLNKVFISELQAEPWIRNESLINSSPELQTKVFGVKQFEGNVDFARRTGLPRAYLWGAEWWYYQKLHGNPAIWEAAKRLF</sequence>
<organism evidence="1 2">
    <name type="scientific">Candidatus Azambacteria bacterium RIFCSPLOWO2_02_FULL_44_14</name>
    <dbReference type="NCBI Taxonomy" id="1797306"/>
    <lineage>
        <taxon>Bacteria</taxon>
        <taxon>Candidatus Azamiibacteriota</taxon>
    </lineage>
</organism>
<dbReference type="Proteomes" id="UP000177197">
    <property type="component" value="Unassembled WGS sequence"/>
</dbReference>
<dbReference type="SUPFAM" id="SSF51445">
    <property type="entry name" value="(Trans)glycosidases"/>
    <property type="match status" value="1"/>
</dbReference>
<accession>A0A1F5CAW0</accession>
<evidence type="ECO:0008006" key="3">
    <source>
        <dbReference type="Google" id="ProtNLM"/>
    </source>
</evidence>
<name>A0A1F5CAW0_9BACT</name>
<comment type="caution">
    <text evidence="1">The sequence shown here is derived from an EMBL/GenBank/DDBJ whole genome shotgun (WGS) entry which is preliminary data.</text>
</comment>
<dbReference type="Gene3D" id="3.20.20.80">
    <property type="entry name" value="Glycosidases"/>
    <property type="match status" value="1"/>
</dbReference>
<dbReference type="InterPro" id="IPR017853">
    <property type="entry name" value="GH"/>
</dbReference>
<dbReference type="AlphaFoldDB" id="A0A1F5CAW0"/>
<protein>
    <recommendedName>
        <fullName evidence="3">Glycoside hydrolase family 42 N-terminal domain-containing protein</fullName>
    </recommendedName>
</protein>